<protein>
    <submittedName>
        <fullName evidence="3">Uncharacterized protein</fullName>
    </submittedName>
</protein>
<feature type="region of interest" description="Disordered" evidence="1">
    <location>
        <begin position="1"/>
        <end position="67"/>
    </location>
</feature>
<feature type="region of interest" description="Disordered" evidence="1">
    <location>
        <begin position="122"/>
        <end position="199"/>
    </location>
</feature>
<feature type="compositionally biased region" description="Polar residues" evidence="1">
    <location>
        <begin position="12"/>
        <end position="28"/>
    </location>
</feature>
<evidence type="ECO:0000313" key="2">
    <source>
        <dbReference type="Proteomes" id="UP000887572"/>
    </source>
</evidence>
<reference evidence="3" key="1">
    <citation type="submission" date="2022-11" db="UniProtKB">
        <authorList>
            <consortium name="WormBaseParasite"/>
        </authorList>
    </citation>
    <scope>IDENTIFICATION</scope>
</reference>
<proteinExistence type="predicted"/>
<sequence>MMSEVPNRVRRNSTISASTRVPSTSWSFTGEGMKRNASTGTERVQLFPNEAKKPTNKQIPKQPLSPFHVYTSNNKSQPNSPMLNAPRVTNFTGCRPESKGFGHLLFRSKSTDDRNKNAEWFKKCNTYPPSNSKKVAASSSKEKQNNEESEQKVANKTIDEEFEEKSFGFPSPDATTPMMTPSRMWGRSDSSGQKPELFR</sequence>
<organism evidence="2 3">
    <name type="scientific">Globodera rostochiensis</name>
    <name type="common">Golden nematode worm</name>
    <name type="synonym">Heterodera rostochiensis</name>
    <dbReference type="NCBI Taxonomy" id="31243"/>
    <lineage>
        <taxon>Eukaryota</taxon>
        <taxon>Metazoa</taxon>
        <taxon>Ecdysozoa</taxon>
        <taxon>Nematoda</taxon>
        <taxon>Chromadorea</taxon>
        <taxon>Rhabditida</taxon>
        <taxon>Tylenchina</taxon>
        <taxon>Tylenchomorpha</taxon>
        <taxon>Tylenchoidea</taxon>
        <taxon>Heteroderidae</taxon>
        <taxon>Heteroderinae</taxon>
        <taxon>Globodera</taxon>
    </lineage>
</organism>
<evidence type="ECO:0000256" key="1">
    <source>
        <dbReference type="SAM" id="MobiDB-lite"/>
    </source>
</evidence>
<evidence type="ECO:0000313" key="3">
    <source>
        <dbReference type="WBParaSite" id="Gr19_v10_g14281.t1"/>
    </source>
</evidence>
<dbReference type="WBParaSite" id="Gr19_v10_g14281.t1">
    <property type="protein sequence ID" value="Gr19_v10_g14281.t1"/>
    <property type="gene ID" value="Gr19_v10_g14281"/>
</dbReference>
<keyword evidence="2" id="KW-1185">Reference proteome</keyword>
<dbReference type="AlphaFoldDB" id="A0A914H6J9"/>
<feature type="compositionally biased region" description="Basic and acidic residues" evidence="1">
    <location>
        <begin position="140"/>
        <end position="159"/>
    </location>
</feature>
<name>A0A914H6J9_GLORO</name>
<feature type="compositionally biased region" description="Low complexity" evidence="1">
    <location>
        <begin position="130"/>
        <end position="139"/>
    </location>
</feature>
<dbReference type="Proteomes" id="UP000887572">
    <property type="component" value="Unplaced"/>
</dbReference>
<accession>A0A914H6J9</accession>